<organism evidence="1 2">
    <name type="scientific">Gymnopilus junonius</name>
    <name type="common">Spectacular rustgill mushroom</name>
    <name type="synonym">Gymnopilus spectabilis subsp. junonius</name>
    <dbReference type="NCBI Taxonomy" id="109634"/>
    <lineage>
        <taxon>Eukaryota</taxon>
        <taxon>Fungi</taxon>
        <taxon>Dikarya</taxon>
        <taxon>Basidiomycota</taxon>
        <taxon>Agaricomycotina</taxon>
        <taxon>Agaricomycetes</taxon>
        <taxon>Agaricomycetidae</taxon>
        <taxon>Agaricales</taxon>
        <taxon>Agaricineae</taxon>
        <taxon>Hymenogastraceae</taxon>
        <taxon>Gymnopilus</taxon>
    </lineage>
</organism>
<dbReference type="AlphaFoldDB" id="A0A9P5NI06"/>
<protein>
    <submittedName>
        <fullName evidence="1">Uncharacterized protein</fullName>
    </submittedName>
</protein>
<proteinExistence type="predicted"/>
<gene>
    <name evidence="1" type="ORF">CPB84DRAFT_1785801</name>
</gene>
<dbReference type="EMBL" id="JADNYJ010000081">
    <property type="protein sequence ID" value="KAF8889174.1"/>
    <property type="molecule type" value="Genomic_DNA"/>
</dbReference>
<evidence type="ECO:0000313" key="1">
    <source>
        <dbReference type="EMBL" id="KAF8889174.1"/>
    </source>
</evidence>
<accession>A0A9P5NI06</accession>
<sequence>MLRALNKVRHFLSLLSFLLFFFWILIVLLDSFQTYVISVDSTAKRVKFDLFSAYARIAAAATACLCLNSVFPSCLSDVENVFGAFRGWLSTLEGWIYEIWMIIPIPSEHFNLSSNDLCALSISSHS</sequence>
<dbReference type="Proteomes" id="UP000724874">
    <property type="component" value="Unassembled WGS sequence"/>
</dbReference>
<keyword evidence="2" id="KW-1185">Reference proteome</keyword>
<name>A0A9P5NI06_GYMJU</name>
<reference evidence="1" key="1">
    <citation type="submission" date="2020-11" db="EMBL/GenBank/DDBJ databases">
        <authorList>
            <consortium name="DOE Joint Genome Institute"/>
            <person name="Ahrendt S."/>
            <person name="Riley R."/>
            <person name="Andreopoulos W."/>
            <person name="LaButti K."/>
            <person name="Pangilinan J."/>
            <person name="Ruiz-duenas F.J."/>
            <person name="Barrasa J.M."/>
            <person name="Sanchez-Garcia M."/>
            <person name="Camarero S."/>
            <person name="Miyauchi S."/>
            <person name="Serrano A."/>
            <person name="Linde D."/>
            <person name="Babiker R."/>
            <person name="Drula E."/>
            <person name="Ayuso-Fernandez I."/>
            <person name="Pacheco R."/>
            <person name="Padilla G."/>
            <person name="Ferreira P."/>
            <person name="Barriuso J."/>
            <person name="Kellner H."/>
            <person name="Castanera R."/>
            <person name="Alfaro M."/>
            <person name="Ramirez L."/>
            <person name="Pisabarro A.G."/>
            <person name="Kuo A."/>
            <person name="Tritt A."/>
            <person name="Lipzen A."/>
            <person name="He G."/>
            <person name="Yan M."/>
            <person name="Ng V."/>
            <person name="Cullen D."/>
            <person name="Martin F."/>
            <person name="Rosso M.-N."/>
            <person name="Henrissat B."/>
            <person name="Hibbett D."/>
            <person name="Martinez A.T."/>
            <person name="Grigoriev I.V."/>
        </authorList>
    </citation>
    <scope>NUCLEOTIDE SEQUENCE</scope>
    <source>
        <strain evidence="1">AH 44721</strain>
    </source>
</reference>
<evidence type="ECO:0000313" key="2">
    <source>
        <dbReference type="Proteomes" id="UP000724874"/>
    </source>
</evidence>
<comment type="caution">
    <text evidence="1">The sequence shown here is derived from an EMBL/GenBank/DDBJ whole genome shotgun (WGS) entry which is preliminary data.</text>
</comment>